<evidence type="ECO:0000256" key="7">
    <source>
        <dbReference type="ARBA" id="ARBA00023136"/>
    </source>
</evidence>
<dbReference type="Proteomes" id="UP001589645">
    <property type="component" value="Unassembled WGS sequence"/>
</dbReference>
<keyword evidence="5 9" id="KW-0812">Transmembrane</keyword>
<dbReference type="RefSeq" id="WP_390196347.1">
    <property type="nucleotide sequence ID" value="NZ_JBHMEP010000010.1"/>
</dbReference>
<evidence type="ECO:0000313" key="12">
    <source>
        <dbReference type="Proteomes" id="UP001589645"/>
    </source>
</evidence>
<feature type="transmembrane region" description="Helical" evidence="9">
    <location>
        <begin position="59"/>
        <end position="76"/>
    </location>
</feature>
<keyword evidence="4 9" id="KW-0997">Cell inner membrane</keyword>
<feature type="transmembrane region" description="Helical" evidence="9">
    <location>
        <begin position="140"/>
        <end position="158"/>
    </location>
</feature>
<evidence type="ECO:0000259" key="10">
    <source>
        <dbReference type="Pfam" id="PF04290"/>
    </source>
</evidence>
<evidence type="ECO:0000256" key="8">
    <source>
        <dbReference type="ARBA" id="ARBA00038436"/>
    </source>
</evidence>
<comment type="similarity">
    <text evidence="8 9">Belongs to the TRAP transporter small permease family.</text>
</comment>
<keyword evidence="3" id="KW-1003">Cell membrane</keyword>
<evidence type="ECO:0000256" key="5">
    <source>
        <dbReference type="ARBA" id="ARBA00022692"/>
    </source>
</evidence>
<evidence type="ECO:0000256" key="3">
    <source>
        <dbReference type="ARBA" id="ARBA00022475"/>
    </source>
</evidence>
<sequence length="176" mass="19700">MLNNDQSGLLGVVSMLKRWLDKLVASTCIAIVAAMTVLVTYQVVVRYLFNSPSAVSEVMSRYLFIWLVLIGSAYVFGLKEHMAISFVKEKFSAKAQVIVEMFIELTTVVFALAIMLVGGYNSAVRQMWQLDSALQIPMGAIYAAIPISGGLMVFYFLHNELQLFSRWKQLRSSTVN</sequence>
<dbReference type="EMBL" id="JBHMEP010000010">
    <property type="protein sequence ID" value="MFB9137199.1"/>
    <property type="molecule type" value="Genomic_DNA"/>
</dbReference>
<evidence type="ECO:0000313" key="11">
    <source>
        <dbReference type="EMBL" id="MFB9137199.1"/>
    </source>
</evidence>
<reference evidence="11 12" key="1">
    <citation type="submission" date="2024-09" db="EMBL/GenBank/DDBJ databases">
        <authorList>
            <person name="Sun Q."/>
            <person name="Mori K."/>
        </authorList>
    </citation>
    <scope>NUCLEOTIDE SEQUENCE [LARGE SCALE GENOMIC DNA]</scope>
    <source>
        <strain evidence="11 12">CECT 8064</strain>
    </source>
</reference>
<accession>A0ABV5HSG1</accession>
<evidence type="ECO:0000256" key="9">
    <source>
        <dbReference type="RuleBase" id="RU369079"/>
    </source>
</evidence>
<feature type="transmembrane region" description="Helical" evidence="9">
    <location>
        <begin position="97"/>
        <end position="120"/>
    </location>
</feature>
<gene>
    <name evidence="11" type="ORF">ACFFUV_19735</name>
</gene>
<evidence type="ECO:0000256" key="1">
    <source>
        <dbReference type="ARBA" id="ARBA00004429"/>
    </source>
</evidence>
<keyword evidence="6 9" id="KW-1133">Transmembrane helix</keyword>
<dbReference type="PANTHER" id="PTHR35011:SF2">
    <property type="entry name" value="2,3-DIKETO-L-GULONATE TRAP TRANSPORTER SMALL PERMEASE PROTEIN YIAM"/>
    <property type="match status" value="1"/>
</dbReference>
<dbReference type="PANTHER" id="PTHR35011">
    <property type="entry name" value="2,3-DIKETO-L-GULONATE TRAP TRANSPORTER SMALL PERMEASE PROTEIN YIAM"/>
    <property type="match status" value="1"/>
</dbReference>
<feature type="transmembrane region" description="Helical" evidence="9">
    <location>
        <begin position="23"/>
        <end position="44"/>
    </location>
</feature>
<comment type="subcellular location">
    <subcellularLocation>
        <location evidence="1 9">Cell inner membrane</location>
        <topology evidence="1 9">Multi-pass membrane protein</topology>
    </subcellularLocation>
</comment>
<evidence type="ECO:0000256" key="4">
    <source>
        <dbReference type="ARBA" id="ARBA00022519"/>
    </source>
</evidence>
<proteinExistence type="inferred from homology"/>
<evidence type="ECO:0000256" key="2">
    <source>
        <dbReference type="ARBA" id="ARBA00022448"/>
    </source>
</evidence>
<organism evidence="11 12">
    <name type="scientific">Vibrio olivae</name>
    <dbReference type="NCBI Taxonomy" id="1243002"/>
    <lineage>
        <taxon>Bacteria</taxon>
        <taxon>Pseudomonadati</taxon>
        <taxon>Pseudomonadota</taxon>
        <taxon>Gammaproteobacteria</taxon>
        <taxon>Vibrionales</taxon>
        <taxon>Vibrionaceae</taxon>
        <taxon>Vibrio</taxon>
    </lineage>
</organism>
<keyword evidence="7 9" id="KW-0472">Membrane</keyword>
<dbReference type="Pfam" id="PF04290">
    <property type="entry name" value="DctQ"/>
    <property type="match status" value="1"/>
</dbReference>
<dbReference type="InterPro" id="IPR055348">
    <property type="entry name" value="DctQ"/>
</dbReference>
<keyword evidence="12" id="KW-1185">Reference proteome</keyword>
<comment type="subunit">
    <text evidence="9">The complex comprises the extracytoplasmic solute receptor protein and the two transmembrane proteins.</text>
</comment>
<protein>
    <recommendedName>
        <fullName evidence="9">TRAP transporter small permease protein</fullName>
    </recommendedName>
</protein>
<comment type="caution">
    <text evidence="11">The sequence shown here is derived from an EMBL/GenBank/DDBJ whole genome shotgun (WGS) entry which is preliminary data.</text>
</comment>
<dbReference type="InterPro" id="IPR007387">
    <property type="entry name" value="TRAP_DctQ"/>
</dbReference>
<name>A0ABV5HSG1_9VIBR</name>
<keyword evidence="2 9" id="KW-0813">Transport</keyword>
<feature type="domain" description="Tripartite ATP-independent periplasmic transporters DctQ component" evidence="10">
    <location>
        <begin position="35"/>
        <end position="164"/>
    </location>
</feature>
<comment type="function">
    <text evidence="9">Part of the tripartite ATP-independent periplasmic (TRAP) transport system.</text>
</comment>
<evidence type="ECO:0000256" key="6">
    <source>
        <dbReference type="ARBA" id="ARBA00022989"/>
    </source>
</evidence>